<keyword evidence="5 7" id="KW-0472">Membrane</keyword>
<dbReference type="OrthoDB" id="364779at2759"/>
<organism evidence="9 10">
    <name type="scientific">Trypanosoma rangeli</name>
    <dbReference type="NCBI Taxonomy" id="5698"/>
    <lineage>
        <taxon>Eukaryota</taxon>
        <taxon>Discoba</taxon>
        <taxon>Euglenozoa</taxon>
        <taxon>Kinetoplastea</taxon>
        <taxon>Metakinetoplastina</taxon>
        <taxon>Trypanosomatida</taxon>
        <taxon>Trypanosomatidae</taxon>
        <taxon>Trypanosoma</taxon>
        <taxon>Herpetosoma</taxon>
    </lineage>
</organism>
<dbReference type="InterPro" id="IPR054549">
    <property type="entry name" value="UVB_sens_RUS_dom"/>
</dbReference>
<comment type="similarity">
    <text evidence="2">Belongs to the RUS1 family.</text>
</comment>
<protein>
    <recommendedName>
        <fullName evidence="8">Protein root UVB sensitive/RUS domain-containing protein</fullName>
    </recommendedName>
</protein>
<evidence type="ECO:0000256" key="7">
    <source>
        <dbReference type="SAM" id="Phobius"/>
    </source>
</evidence>
<evidence type="ECO:0000256" key="6">
    <source>
        <dbReference type="SAM" id="MobiDB-lite"/>
    </source>
</evidence>
<gene>
    <name evidence="9" type="ORF">TraAM80_06168</name>
</gene>
<evidence type="ECO:0000256" key="1">
    <source>
        <dbReference type="ARBA" id="ARBA00004370"/>
    </source>
</evidence>
<sequence>MLRHFYQEVLRVCTGSTPSCMATASNSTCQRRYIATLPIVALATEKQGHSNKYCVANENRGAVASGGVSMPPAAANDRPLMMELGFSQCKNIYTWERSHEEPGTFLPVSHREKSLLQRLCLFGMPRGYPESCEVGFRRYFLLSLCSSSVSSFASSIGYQSILNGFFLGSSPQLWMLKDLLPALAAAYLANRIVSYENRPKFWFFVSVGMHNLSVIADMLIPSLLSQYLLLGAVITSCVRQSASLMFLVSRAAALQHFALSNNLAELTKKLNSFGMVIYTLFTAFGIMYTSVVTSLVAQLVTVVFCCALNLVLSYLSMNKIAFRILNVTTLSVVLRDYVGREGVHRRHTPTPQEVNERIGLCMLDEKASNPNDRTKLLYVSPPVSKLGVRFDRLEEDVLYVCSSEMFLLALWEPTAPLSLKECWLRWELPKVHRPLFSTSSSGAATKDTFFRSGVGPRLVLLIHKDCDQLHLLTAYLLAYTSLLYHAETLGELTRFLRSCNEEQSLWLRHGAEFHEALRHAGWDVQQLALDPPDFRLSNLRFAMRRVQQPTYCARRELGGSHMRRRQTNEGGSGGATHGQHKT</sequence>
<proteinExistence type="inferred from homology"/>
<comment type="subcellular location">
    <subcellularLocation>
        <location evidence="1">Membrane</location>
    </subcellularLocation>
</comment>
<evidence type="ECO:0000259" key="8">
    <source>
        <dbReference type="Pfam" id="PF04884"/>
    </source>
</evidence>
<dbReference type="VEuPathDB" id="TriTrypDB:TRSC58_03529"/>
<evidence type="ECO:0000256" key="5">
    <source>
        <dbReference type="ARBA" id="ARBA00023136"/>
    </source>
</evidence>
<dbReference type="Proteomes" id="UP000283634">
    <property type="component" value="Unassembled WGS sequence"/>
</dbReference>
<accession>A0A422NB59</accession>
<feature type="transmembrane region" description="Helical" evidence="7">
    <location>
        <begin position="295"/>
        <end position="315"/>
    </location>
</feature>
<evidence type="ECO:0000256" key="3">
    <source>
        <dbReference type="ARBA" id="ARBA00022692"/>
    </source>
</evidence>
<dbReference type="GeneID" id="40330101"/>
<evidence type="ECO:0000313" key="10">
    <source>
        <dbReference type="Proteomes" id="UP000283634"/>
    </source>
</evidence>
<feature type="transmembrane region" description="Helical" evidence="7">
    <location>
        <begin position="227"/>
        <end position="249"/>
    </location>
</feature>
<feature type="domain" description="Protein root UVB sensitive/RUS" evidence="8">
    <location>
        <begin position="111"/>
        <end position="338"/>
    </location>
</feature>
<keyword evidence="4 7" id="KW-1133">Transmembrane helix</keyword>
<dbReference type="EMBL" id="MKGL01000221">
    <property type="protein sequence ID" value="RNF02717.1"/>
    <property type="molecule type" value="Genomic_DNA"/>
</dbReference>
<dbReference type="PANTHER" id="PTHR12770:SF31">
    <property type="entry name" value="RUS FAMILY MEMBER 1"/>
    <property type="match status" value="1"/>
</dbReference>
<comment type="caution">
    <text evidence="9">The sequence shown here is derived from an EMBL/GenBank/DDBJ whole genome shotgun (WGS) entry which is preliminary data.</text>
</comment>
<feature type="transmembrane region" description="Helical" evidence="7">
    <location>
        <begin position="201"/>
        <end position="221"/>
    </location>
</feature>
<feature type="transmembrane region" description="Helical" evidence="7">
    <location>
        <begin position="270"/>
        <end position="289"/>
    </location>
</feature>
<dbReference type="Pfam" id="PF04884">
    <property type="entry name" value="UVB_sens_prot"/>
    <property type="match status" value="1"/>
</dbReference>
<dbReference type="AlphaFoldDB" id="A0A422NB59"/>
<reference evidence="9 10" key="1">
    <citation type="journal article" date="2018" name="BMC Genomics">
        <title>Genomic comparison of Trypanosoma conorhini and Trypanosoma rangeli to Trypanosoma cruzi strains of high and low virulence.</title>
        <authorList>
            <person name="Bradwell K.R."/>
            <person name="Koparde V.N."/>
            <person name="Matveyev A.V."/>
            <person name="Serrano M.G."/>
            <person name="Alves J.M."/>
            <person name="Parikh H."/>
            <person name="Huang B."/>
            <person name="Lee V."/>
            <person name="Espinosa-Alvarez O."/>
            <person name="Ortiz P.A."/>
            <person name="Costa-Martins A.G."/>
            <person name="Teixeira M.M."/>
            <person name="Buck G.A."/>
        </authorList>
    </citation>
    <scope>NUCLEOTIDE SEQUENCE [LARGE SCALE GENOMIC DNA]</scope>
    <source>
        <strain evidence="9 10">AM80</strain>
    </source>
</reference>
<evidence type="ECO:0000256" key="2">
    <source>
        <dbReference type="ARBA" id="ARBA00007558"/>
    </source>
</evidence>
<dbReference type="RefSeq" id="XP_029237082.1">
    <property type="nucleotide sequence ID" value="XM_029383022.1"/>
</dbReference>
<dbReference type="OMA" id="LAMWKPA"/>
<keyword evidence="3 7" id="KW-0812">Transmembrane</keyword>
<dbReference type="PANTHER" id="PTHR12770">
    <property type="entry name" value="RUS1 FAMILY PROTEIN C16ORF58"/>
    <property type="match status" value="1"/>
</dbReference>
<dbReference type="GO" id="GO:0016020">
    <property type="term" value="C:membrane"/>
    <property type="evidence" value="ECO:0007669"/>
    <property type="project" value="UniProtKB-SubCell"/>
</dbReference>
<feature type="region of interest" description="Disordered" evidence="6">
    <location>
        <begin position="557"/>
        <end position="582"/>
    </location>
</feature>
<dbReference type="InterPro" id="IPR006968">
    <property type="entry name" value="RUS_fam"/>
</dbReference>
<evidence type="ECO:0000256" key="4">
    <source>
        <dbReference type="ARBA" id="ARBA00022989"/>
    </source>
</evidence>
<evidence type="ECO:0000313" key="9">
    <source>
        <dbReference type="EMBL" id="RNF02717.1"/>
    </source>
</evidence>
<keyword evidence="10" id="KW-1185">Reference proteome</keyword>
<name>A0A422NB59_TRYRA</name>